<dbReference type="PANTHER" id="PTHR43308">
    <property type="entry name" value="OUTER MEMBRANE PROTEIN ALPHA-RELATED"/>
    <property type="match status" value="1"/>
</dbReference>
<dbReference type="AlphaFoldDB" id="B8HW31"/>
<feature type="domain" description="SLH" evidence="2">
    <location>
        <begin position="91"/>
        <end position="155"/>
    </location>
</feature>
<gene>
    <name evidence="3" type="ordered locus">Cyan7425_0823</name>
</gene>
<dbReference type="InterPro" id="IPR001119">
    <property type="entry name" value="SLH_dom"/>
</dbReference>
<name>B8HW31_CYAP4</name>
<dbReference type="NCBIfam" id="NF033921">
    <property type="entry name" value="por_somb"/>
    <property type="match status" value="1"/>
</dbReference>
<feature type="signal peptide" evidence="1">
    <location>
        <begin position="1"/>
        <end position="42"/>
    </location>
</feature>
<dbReference type="Pfam" id="PF04966">
    <property type="entry name" value="OprB"/>
    <property type="match status" value="1"/>
</dbReference>
<dbReference type="InterPro" id="IPR047684">
    <property type="entry name" value="Por_som-like"/>
</dbReference>
<dbReference type="PANTHER" id="PTHR43308:SF1">
    <property type="entry name" value="OUTER MEMBRANE PROTEIN ALPHA"/>
    <property type="match status" value="1"/>
</dbReference>
<dbReference type="KEGG" id="cyn:Cyan7425_0823"/>
<dbReference type="STRING" id="395961.Cyan7425_0823"/>
<dbReference type="GO" id="GO:0015288">
    <property type="term" value="F:porin activity"/>
    <property type="evidence" value="ECO:0007669"/>
    <property type="project" value="InterPro"/>
</dbReference>
<feature type="chain" id="PRO_5007230682" evidence="1">
    <location>
        <begin position="43"/>
        <end position="578"/>
    </location>
</feature>
<reference evidence="3" key="1">
    <citation type="submission" date="2009-01" db="EMBL/GenBank/DDBJ databases">
        <title>Complete sequence of chromosome Cyanothece sp. PCC 7425.</title>
        <authorList>
            <consortium name="US DOE Joint Genome Institute"/>
            <person name="Lucas S."/>
            <person name="Copeland A."/>
            <person name="Lapidus A."/>
            <person name="Glavina del Rio T."/>
            <person name="Dalin E."/>
            <person name="Tice H."/>
            <person name="Bruce D."/>
            <person name="Goodwin L."/>
            <person name="Pitluck S."/>
            <person name="Sims D."/>
            <person name="Meineke L."/>
            <person name="Brettin T."/>
            <person name="Detter J.C."/>
            <person name="Han C."/>
            <person name="Larimer F."/>
            <person name="Land M."/>
            <person name="Hauser L."/>
            <person name="Kyrpides N."/>
            <person name="Ovchinnikova G."/>
            <person name="Liberton M."/>
            <person name="Stoeckel J."/>
            <person name="Banerjee A."/>
            <person name="Singh A."/>
            <person name="Page L."/>
            <person name="Sato H."/>
            <person name="Zhao L."/>
            <person name="Sherman L."/>
            <person name="Pakrasi H."/>
            <person name="Richardson P."/>
        </authorList>
    </citation>
    <scope>NUCLEOTIDE SEQUENCE</scope>
    <source>
        <strain evidence="3">PCC 7425</strain>
    </source>
</reference>
<dbReference type="Pfam" id="PF00395">
    <property type="entry name" value="SLH"/>
    <property type="match status" value="1"/>
</dbReference>
<comment type="similarity">
    <text evidence="1">Belongs to the OprB family.</text>
</comment>
<keyword evidence="1" id="KW-0732">Signal</keyword>
<accession>B8HW31</accession>
<dbReference type="GO" id="GO:0016020">
    <property type="term" value="C:membrane"/>
    <property type="evidence" value="ECO:0007669"/>
    <property type="project" value="InterPro"/>
</dbReference>
<dbReference type="InterPro" id="IPR007049">
    <property type="entry name" value="Carb-sel_porin_OprB"/>
</dbReference>
<evidence type="ECO:0000313" key="3">
    <source>
        <dbReference type="EMBL" id="ACL43209.1"/>
    </source>
</evidence>
<evidence type="ECO:0000259" key="2">
    <source>
        <dbReference type="PROSITE" id="PS51272"/>
    </source>
</evidence>
<proteinExistence type="inferred from homology"/>
<organism evidence="3">
    <name type="scientific">Cyanothece sp. (strain PCC 7425 / ATCC 29141)</name>
    <dbReference type="NCBI Taxonomy" id="395961"/>
    <lineage>
        <taxon>Bacteria</taxon>
        <taxon>Bacillati</taxon>
        <taxon>Cyanobacteriota</taxon>
        <taxon>Cyanophyceae</taxon>
        <taxon>Gomontiellales</taxon>
        <taxon>Cyanothecaceae</taxon>
        <taxon>Cyanothece</taxon>
    </lineage>
</organism>
<evidence type="ECO:0000256" key="1">
    <source>
        <dbReference type="RuleBase" id="RU363072"/>
    </source>
</evidence>
<dbReference type="InterPro" id="IPR051465">
    <property type="entry name" value="Cell_Envelope_Struct_Comp"/>
</dbReference>
<dbReference type="GO" id="GO:0008643">
    <property type="term" value="P:carbohydrate transport"/>
    <property type="evidence" value="ECO:0007669"/>
    <property type="project" value="InterPro"/>
</dbReference>
<dbReference type="PROSITE" id="PS51272">
    <property type="entry name" value="SLH"/>
    <property type="match status" value="1"/>
</dbReference>
<protein>
    <submittedName>
        <fullName evidence="3">S-layer domain protein</fullName>
    </submittedName>
</protein>
<dbReference type="HOGENOM" id="CLU_018575_1_0_3"/>
<sequence length="578" mass="61587">MFKSNVIKALLSRCQSKQRFCPALLGGAIILSGMNLTAGAMAQTAPTQTGSSVSPSSLDQINLNQVNFNQPFNLPQASQLMGGAAQAQVTSVSQLSDVRPTDWAFQALQSLVEKYGCIAGYPDGTFRGNRAATRFELAAALNACLDVISDRFVSKEDLNAVKKLQDEFAAELATLRGRVDGLEARAAKLEAQQFSTTTKLSADALVAFQYGRTDGRFNTFDPETSTFNRTSGELNPTVVSVVQLNLNTSFTGEDVLLTTIAAGNNGADAIGALGVGASGFINAGSVDYSFYPNTVYLYRLAYTFKPTEDLALTFGPQFYPSDYVDANSYANDSFQDFSSGFFINNRLIVVFPVDGPGGAGAAFNWNPNGGPISVRGTYVAANAFSPVKDAFGGGFLGDPYQGTVEVEYANKFGKEGKNNFAVRLQYTNSATFDVAQNAGGLNVEASFGQFGLFGRYGYSGGQVYGSGAFTLAPFVNPDDFPAGKINFTAQTWMAGVGVRDLLREGSLLAAAVGQPFINDLPSSRGNNDATQTNYEAFFRFPVNDNITVTPVIMAITKANNDSTNAAIIQGVLRTTFSF</sequence>
<dbReference type="EMBL" id="CP001344">
    <property type="protein sequence ID" value="ACL43209.1"/>
    <property type="molecule type" value="Genomic_DNA"/>
</dbReference>
<dbReference type="eggNOG" id="COG3659">
    <property type="taxonomic scope" value="Bacteria"/>
</dbReference>